<comment type="caution">
    <text evidence="8">The sequence shown here is derived from an EMBL/GenBank/DDBJ whole genome shotgun (WGS) entry which is preliminary data.</text>
</comment>
<keyword evidence="2" id="KW-0597">Phosphoprotein</keyword>
<dbReference type="SUPFAM" id="SSF52172">
    <property type="entry name" value="CheY-like"/>
    <property type="match status" value="1"/>
</dbReference>
<dbReference type="SMART" id="SM00086">
    <property type="entry name" value="PAC"/>
    <property type="match status" value="2"/>
</dbReference>
<dbReference type="InterPro" id="IPR000160">
    <property type="entry name" value="GGDEF_dom"/>
</dbReference>
<dbReference type="GO" id="GO:0006355">
    <property type="term" value="P:regulation of DNA-templated transcription"/>
    <property type="evidence" value="ECO:0007669"/>
    <property type="project" value="InterPro"/>
</dbReference>
<dbReference type="Pfam" id="PF00563">
    <property type="entry name" value="EAL"/>
    <property type="match status" value="1"/>
</dbReference>
<organism evidence="8 9">
    <name type="scientific">Hydrocarboniphaga effusa AP103</name>
    <dbReference type="NCBI Taxonomy" id="1172194"/>
    <lineage>
        <taxon>Bacteria</taxon>
        <taxon>Pseudomonadati</taxon>
        <taxon>Pseudomonadota</taxon>
        <taxon>Gammaproteobacteria</taxon>
        <taxon>Nevskiales</taxon>
        <taxon>Nevskiaceae</taxon>
        <taxon>Hydrocarboniphaga</taxon>
    </lineage>
</organism>
<feature type="domain" description="PAS" evidence="4">
    <location>
        <begin position="130"/>
        <end position="175"/>
    </location>
</feature>
<proteinExistence type="predicted"/>
<feature type="domain" description="GGDEF" evidence="7">
    <location>
        <begin position="412"/>
        <end position="545"/>
    </location>
</feature>
<dbReference type="Gene3D" id="3.30.450.20">
    <property type="entry name" value="PAS domain"/>
    <property type="match status" value="2"/>
</dbReference>
<reference evidence="8 9" key="1">
    <citation type="journal article" date="2012" name="J. Bacteriol.">
        <title>Genome Sequence of n-Alkane-Degrading Hydrocarboniphaga effusa Strain AP103T (ATCC BAA-332T).</title>
        <authorList>
            <person name="Chang H.K."/>
            <person name="Zylstra G.J."/>
            <person name="Chae J.C."/>
        </authorList>
    </citation>
    <scope>NUCLEOTIDE SEQUENCE [LARGE SCALE GENOMIC DNA]</scope>
    <source>
        <strain evidence="8 9">AP103</strain>
    </source>
</reference>
<dbReference type="InterPro" id="IPR035919">
    <property type="entry name" value="EAL_sf"/>
</dbReference>
<evidence type="ECO:0000259" key="5">
    <source>
        <dbReference type="PROSITE" id="PS50113"/>
    </source>
</evidence>
<dbReference type="Pfam" id="PF00072">
    <property type="entry name" value="Response_reg"/>
    <property type="match status" value="1"/>
</dbReference>
<sequence length="807" mass="88773">MAAVLIVEDEAIVALDLSNQIQDLGHKVVGIADNADAAVRLATQHRPDVVLMDVVIKGDRDGIEAARPIQNELGIPVIFLTAFSDTQTVDRATQVGPFGYLNKPFQIRELRAAIQLAVYKGQMEAGLRESEQWFASALRCVGDGVVASDEDGSVRFMNPAAERITGWTLAEAVGKPVSQILCFASFDMEPSRPGNEPASREFGSVMVTRSGRTIRTDESSAPIHDRWGRELGRVTAFRDVSERIRTEQSLRESEQRFRSAFDHAPTGMALVALDGKLEQVNKAFCELLGYDARKLLSTTQERLSHPEDRSLERQHLHRLFGSGLSSIQFEKRYRRADGSTIWGLVSVSLLRQWERPWRYLYQVSDLTERRRVEAELARLAHQDSLTGLANRAGLSQEAERLITLAGRSRAPQQIGVIYMDLDRFKQVNDTLGHEVGDRLLQVVADRLRTSVREGDCVARLGGDEFVLLLPEVHGEADVAAIAEKLRQQVQQPIAFEDNALLVTTSMGVSLFPRDGGDLTTLLRCADSALYEAKAEGRDSVQMFHHDMLARLQERFAVERGLRGAAERGELSLHYQAVMSIGGEQPVAAEALLRWQHPERGLLSPAAFFDIAEDSGLSLGIGSWVVRRACQDAMAWPEIGGRALAVCVNLSSRQFRSSQLVGEVASALRESGLPPHRLWLEIGEKQLQVSSGQSLAVLTALKSLGVQIVIDDFGTGYSSLAYLKRFAPMTLKIDRSVVSGIVDDPDDAAIVRAVIGIARSLKVGVVAKGVETAAQRDLLESEGCAGGQGWLYAPTRSAADFSEWLRLH</sequence>
<dbReference type="Gene3D" id="3.40.50.2300">
    <property type="match status" value="1"/>
</dbReference>
<dbReference type="CDD" id="cd17534">
    <property type="entry name" value="REC_DC-like"/>
    <property type="match status" value="1"/>
</dbReference>
<evidence type="ECO:0000256" key="1">
    <source>
        <dbReference type="ARBA" id="ARBA00001946"/>
    </source>
</evidence>
<protein>
    <recommendedName>
        <fullName evidence="10">Response regulator receiver modulated diguanylate cyclase/phosphodiesterase with PAS/PAC sensor(S)</fullName>
    </recommendedName>
</protein>
<dbReference type="GO" id="GO:0003824">
    <property type="term" value="F:catalytic activity"/>
    <property type="evidence" value="ECO:0007669"/>
    <property type="project" value="UniProtKB-ARBA"/>
</dbReference>
<feature type="domain" description="PAS" evidence="4">
    <location>
        <begin position="253"/>
        <end position="323"/>
    </location>
</feature>
<feature type="domain" description="PAC" evidence="5">
    <location>
        <begin position="327"/>
        <end position="378"/>
    </location>
</feature>
<evidence type="ECO:0000259" key="6">
    <source>
        <dbReference type="PROSITE" id="PS50883"/>
    </source>
</evidence>
<dbReference type="PROSITE" id="PS50112">
    <property type="entry name" value="PAS"/>
    <property type="match status" value="2"/>
</dbReference>
<dbReference type="SUPFAM" id="SSF141868">
    <property type="entry name" value="EAL domain-like"/>
    <property type="match status" value="1"/>
</dbReference>
<evidence type="ECO:0000259" key="4">
    <source>
        <dbReference type="PROSITE" id="PS50112"/>
    </source>
</evidence>
<dbReference type="NCBIfam" id="TIGR00229">
    <property type="entry name" value="sensory_box"/>
    <property type="match status" value="2"/>
</dbReference>
<evidence type="ECO:0000313" key="8">
    <source>
        <dbReference type="EMBL" id="EIT71726.1"/>
    </source>
</evidence>
<dbReference type="Proteomes" id="UP000003704">
    <property type="component" value="Unassembled WGS sequence"/>
</dbReference>
<dbReference type="PROSITE" id="PS50887">
    <property type="entry name" value="GGDEF"/>
    <property type="match status" value="1"/>
</dbReference>
<dbReference type="FunFam" id="3.30.70.270:FF:000001">
    <property type="entry name" value="Diguanylate cyclase domain protein"/>
    <property type="match status" value="1"/>
</dbReference>
<dbReference type="Pfam" id="PF00989">
    <property type="entry name" value="PAS"/>
    <property type="match status" value="1"/>
</dbReference>
<dbReference type="PROSITE" id="PS50883">
    <property type="entry name" value="EAL"/>
    <property type="match status" value="1"/>
</dbReference>
<feature type="domain" description="Response regulatory" evidence="3">
    <location>
        <begin position="3"/>
        <end position="118"/>
    </location>
</feature>
<evidence type="ECO:0008006" key="10">
    <source>
        <dbReference type="Google" id="ProtNLM"/>
    </source>
</evidence>
<dbReference type="PROSITE" id="PS50110">
    <property type="entry name" value="RESPONSE_REGULATORY"/>
    <property type="match status" value="1"/>
</dbReference>
<dbReference type="STRING" id="1172194.WQQ_18630"/>
<dbReference type="OrthoDB" id="197861at2"/>
<dbReference type="PANTHER" id="PTHR44757">
    <property type="entry name" value="DIGUANYLATE CYCLASE DGCP"/>
    <property type="match status" value="1"/>
</dbReference>
<feature type="domain" description="EAL" evidence="6">
    <location>
        <begin position="554"/>
        <end position="807"/>
    </location>
</feature>
<dbReference type="PANTHER" id="PTHR44757:SF2">
    <property type="entry name" value="BIOFILM ARCHITECTURE MAINTENANCE PROTEIN MBAA"/>
    <property type="match status" value="1"/>
</dbReference>
<dbReference type="CDD" id="cd00130">
    <property type="entry name" value="PAS"/>
    <property type="match status" value="2"/>
</dbReference>
<dbReference type="InterPro" id="IPR043128">
    <property type="entry name" value="Rev_trsase/Diguanyl_cyclase"/>
</dbReference>
<dbReference type="InterPro" id="IPR035965">
    <property type="entry name" value="PAS-like_dom_sf"/>
</dbReference>
<evidence type="ECO:0000256" key="2">
    <source>
        <dbReference type="PROSITE-ProRule" id="PRU00169"/>
    </source>
</evidence>
<dbReference type="InterPro" id="IPR011006">
    <property type="entry name" value="CheY-like_superfamily"/>
</dbReference>
<dbReference type="SUPFAM" id="SSF55785">
    <property type="entry name" value="PYP-like sensor domain (PAS domain)"/>
    <property type="match status" value="2"/>
</dbReference>
<dbReference type="Pfam" id="PF00990">
    <property type="entry name" value="GGDEF"/>
    <property type="match status" value="1"/>
</dbReference>
<dbReference type="SUPFAM" id="SSF55073">
    <property type="entry name" value="Nucleotide cyclase"/>
    <property type="match status" value="1"/>
</dbReference>
<evidence type="ECO:0000313" key="9">
    <source>
        <dbReference type="Proteomes" id="UP000003704"/>
    </source>
</evidence>
<dbReference type="InterPro" id="IPR052155">
    <property type="entry name" value="Biofilm_reg_signaling"/>
</dbReference>
<comment type="cofactor">
    <cofactor evidence="1">
        <name>Mg(2+)</name>
        <dbReference type="ChEBI" id="CHEBI:18420"/>
    </cofactor>
</comment>
<dbReference type="SMART" id="SM00448">
    <property type="entry name" value="REC"/>
    <property type="match status" value="1"/>
</dbReference>
<dbReference type="PROSITE" id="PS50113">
    <property type="entry name" value="PAC"/>
    <property type="match status" value="2"/>
</dbReference>
<dbReference type="RefSeq" id="WP_007184812.1">
    <property type="nucleotide sequence ID" value="NZ_AKGD01000001.1"/>
</dbReference>
<dbReference type="PATRIC" id="fig|1172194.4.peg.1804"/>
<evidence type="ECO:0000259" key="7">
    <source>
        <dbReference type="PROSITE" id="PS50887"/>
    </source>
</evidence>
<accession>I8I5I3</accession>
<dbReference type="Gene3D" id="3.20.20.450">
    <property type="entry name" value="EAL domain"/>
    <property type="match status" value="1"/>
</dbReference>
<dbReference type="SMART" id="SM00267">
    <property type="entry name" value="GGDEF"/>
    <property type="match status" value="1"/>
</dbReference>
<dbReference type="InterPro" id="IPR001633">
    <property type="entry name" value="EAL_dom"/>
</dbReference>
<dbReference type="EMBL" id="AKGD01000001">
    <property type="protein sequence ID" value="EIT71726.1"/>
    <property type="molecule type" value="Genomic_DNA"/>
</dbReference>
<dbReference type="GO" id="GO:0000160">
    <property type="term" value="P:phosphorelay signal transduction system"/>
    <property type="evidence" value="ECO:0007669"/>
    <property type="project" value="InterPro"/>
</dbReference>
<dbReference type="AlphaFoldDB" id="I8I5I3"/>
<gene>
    <name evidence="8" type="ORF">WQQ_18630</name>
</gene>
<name>I8I5I3_9GAMM</name>
<dbReference type="SMART" id="SM00091">
    <property type="entry name" value="PAS"/>
    <property type="match status" value="2"/>
</dbReference>
<dbReference type="InterPro" id="IPR000700">
    <property type="entry name" value="PAS-assoc_C"/>
</dbReference>
<dbReference type="InterPro" id="IPR000014">
    <property type="entry name" value="PAS"/>
</dbReference>
<dbReference type="CDD" id="cd01948">
    <property type="entry name" value="EAL"/>
    <property type="match status" value="1"/>
</dbReference>
<feature type="domain" description="PAC" evidence="5">
    <location>
        <begin position="200"/>
        <end position="252"/>
    </location>
</feature>
<dbReference type="NCBIfam" id="TIGR00254">
    <property type="entry name" value="GGDEF"/>
    <property type="match status" value="1"/>
</dbReference>
<keyword evidence="9" id="KW-1185">Reference proteome</keyword>
<dbReference type="InterPro" id="IPR013767">
    <property type="entry name" value="PAS_fold"/>
</dbReference>
<dbReference type="InterPro" id="IPR001789">
    <property type="entry name" value="Sig_transdc_resp-reg_receiver"/>
</dbReference>
<dbReference type="Pfam" id="PF13188">
    <property type="entry name" value="PAS_8"/>
    <property type="match status" value="1"/>
</dbReference>
<dbReference type="CDD" id="cd01949">
    <property type="entry name" value="GGDEF"/>
    <property type="match status" value="1"/>
</dbReference>
<evidence type="ECO:0000259" key="3">
    <source>
        <dbReference type="PROSITE" id="PS50110"/>
    </source>
</evidence>
<dbReference type="SMART" id="SM00052">
    <property type="entry name" value="EAL"/>
    <property type="match status" value="1"/>
</dbReference>
<feature type="modified residue" description="4-aspartylphosphate" evidence="2">
    <location>
        <position position="53"/>
    </location>
</feature>
<dbReference type="InterPro" id="IPR029787">
    <property type="entry name" value="Nucleotide_cyclase"/>
</dbReference>
<dbReference type="InterPro" id="IPR001610">
    <property type="entry name" value="PAC"/>
</dbReference>
<dbReference type="Gene3D" id="3.30.70.270">
    <property type="match status" value="1"/>
</dbReference>